<dbReference type="GO" id="GO:0000976">
    <property type="term" value="F:transcription cis-regulatory region binding"/>
    <property type="evidence" value="ECO:0007669"/>
    <property type="project" value="TreeGrafter"/>
</dbReference>
<evidence type="ECO:0000313" key="6">
    <source>
        <dbReference type="EMBL" id="AFJ61342.1"/>
    </source>
</evidence>
<keyword evidence="3" id="KW-0238">DNA-binding</keyword>
<dbReference type="InterPro" id="IPR000843">
    <property type="entry name" value="HTH_LacI"/>
</dbReference>
<evidence type="ECO:0000259" key="5">
    <source>
        <dbReference type="PROSITE" id="PS50932"/>
    </source>
</evidence>
<keyword evidence="1" id="KW-0678">Repressor</keyword>
<dbReference type="SUPFAM" id="SSF47413">
    <property type="entry name" value="lambda repressor-like DNA-binding domains"/>
    <property type="match status" value="1"/>
</dbReference>
<dbReference type="InterPro" id="IPR028082">
    <property type="entry name" value="Peripla_BP_I"/>
</dbReference>
<reference evidence="6 7" key="1">
    <citation type="journal article" date="2012" name="J. Biotechnol.">
        <title>Genome sequence of the plant growth promoting strain Bacillus amyloliquefaciens subsp. plantarum B9601-Y2 and expression of mersacidin and other secondary metabolites.</title>
        <authorList>
            <person name="He P."/>
            <person name="Hao K."/>
            <person name="Blom J."/>
            <person name="Ruckert C."/>
            <person name="Vater J."/>
            <person name="Mao Z."/>
            <person name="Wu Y."/>
            <person name="Hou M."/>
            <person name="He P."/>
            <person name="He Y."/>
            <person name="Borriss R."/>
        </authorList>
    </citation>
    <scope>NUCLEOTIDE SEQUENCE [LARGE SCALE GENOMIC DNA]</scope>
    <source>
        <strain evidence="6">Y2</strain>
    </source>
</reference>
<dbReference type="AlphaFoldDB" id="I2C3W8"/>
<dbReference type="PANTHER" id="PTHR30146">
    <property type="entry name" value="LACI-RELATED TRANSCRIPTIONAL REPRESSOR"/>
    <property type="match status" value="1"/>
</dbReference>
<evidence type="ECO:0000313" key="7">
    <source>
        <dbReference type="Proteomes" id="UP000002878"/>
    </source>
</evidence>
<proteinExistence type="predicted"/>
<dbReference type="SMART" id="SM00354">
    <property type="entry name" value="HTH_LACI"/>
    <property type="match status" value="1"/>
</dbReference>
<name>I2C3W8_BACAY</name>
<dbReference type="CDD" id="cd06267">
    <property type="entry name" value="PBP1_LacI_sugar_binding-like"/>
    <property type="match status" value="1"/>
</dbReference>
<sequence length="342" mass="37990">MTAYRKKGKTMVTIKDIAKLANVSHTTVSRALNGSPYIKEHTKQKILALASQLNYTPNVNAKSLAMQKSHTIGLFFTSITNGTSHSFFSDTIKGVNRTISEEYNLFVRAIDDLKSFETITPMRYDGIILMSQSDSDNSFIYHIREKNIPLVVLNRDIDDRSITNILSNDKEGSRQAVDCLIANGHRDIAIIEGKEGFRSTSQRKEGYLTSLIDHSIPIKHEYSVKGRYDMESGSQAMEKLLALQSPPTAVFCSNDDMAIGAMNAIFAKGLNVPEDISVIGFDDIGISQYMTPRLSTVKRPVENISILGAEKILALIADPDTAAEKIYENTEVMIRDSIKKLT</sequence>
<dbReference type="Proteomes" id="UP000002878">
    <property type="component" value="Chromosome"/>
</dbReference>
<protein>
    <submittedName>
        <fullName evidence="6">Ribose operon repressor</fullName>
    </submittedName>
</protein>
<dbReference type="PROSITE" id="PS50932">
    <property type="entry name" value="HTH_LACI_2"/>
    <property type="match status" value="1"/>
</dbReference>
<evidence type="ECO:0000256" key="1">
    <source>
        <dbReference type="ARBA" id="ARBA00022491"/>
    </source>
</evidence>
<dbReference type="PATRIC" id="fig|1126211.3.peg.1250"/>
<accession>I2C3W8</accession>
<evidence type="ECO:0000256" key="2">
    <source>
        <dbReference type="ARBA" id="ARBA00023015"/>
    </source>
</evidence>
<dbReference type="PRINTS" id="PR00036">
    <property type="entry name" value="HTHLACI"/>
</dbReference>
<keyword evidence="2" id="KW-0805">Transcription regulation</keyword>
<feature type="domain" description="HTH lacI-type" evidence="5">
    <location>
        <begin position="12"/>
        <end position="66"/>
    </location>
</feature>
<dbReference type="Gene3D" id="3.40.50.2300">
    <property type="match status" value="2"/>
</dbReference>
<dbReference type="SUPFAM" id="SSF53822">
    <property type="entry name" value="Periplasmic binding protein-like I"/>
    <property type="match status" value="1"/>
</dbReference>
<evidence type="ECO:0000256" key="4">
    <source>
        <dbReference type="ARBA" id="ARBA00023163"/>
    </source>
</evidence>
<dbReference type="Pfam" id="PF13377">
    <property type="entry name" value="Peripla_BP_3"/>
    <property type="match status" value="1"/>
</dbReference>
<dbReference type="GO" id="GO:0003700">
    <property type="term" value="F:DNA-binding transcription factor activity"/>
    <property type="evidence" value="ECO:0007669"/>
    <property type="project" value="TreeGrafter"/>
</dbReference>
<dbReference type="PANTHER" id="PTHR30146:SF148">
    <property type="entry name" value="HTH-TYPE TRANSCRIPTIONAL REPRESSOR PURR-RELATED"/>
    <property type="match status" value="1"/>
</dbReference>
<keyword evidence="4" id="KW-0804">Transcription</keyword>
<dbReference type="InterPro" id="IPR046335">
    <property type="entry name" value="LacI/GalR-like_sensor"/>
</dbReference>
<dbReference type="KEGG" id="bqy:MUS_1322"/>
<evidence type="ECO:0000256" key="3">
    <source>
        <dbReference type="ARBA" id="ARBA00023125"/>
    </source>
</evidence>
<dbReference type="Pfam" id="PF00356">
    <property type="entry name" value="LacI"/>
    <property type="match status" value="1"/>
</dbReference>
<dbReference type="EMBL" id="CP003332">
    <property type="protein sequence ID" value="AFJ61342.1"/>
    <property type="molecule type" value="Genomic_DNA"/>
</dbReference>
<dbReference type="CDD" id="cd01392">
    <property type="entry name" value="HTH_LacI"/>
    <property type="match status" value="1"/>
</dbReference>
<dbReference type="HOGENOM" id="CLU_037628_6_0_9"/>
<dbReference type="PROSITE" id="PS00356">
    <property type="entry name" value="HTH_LACI_1"/>
    <property type="match status" value="1"/>
</dbReference>
<gene>
    <name evidence="6" type="primary">rbsR</name>
    <name evidence="6" type="ORF">MUS_1322</name>
</gene>
<organism evidence="6 7">
    <name type="scientific">Bacillus amyloliquefaciens (strain Y2)</name>
    <name type="common">Bacillus amyloliquefaciens subsp. plantarum (strain B9601-Y2)</name>
    <dbReference type="NCBI Taxonomy" id="1155777"/>
    <lineage>
        <taxon>Bacteria</taxon>
        <taxon>Bacillati</taxon>
        <taxon>Bacillota</taxon>
        <taxon>Bacilli</taxon>
        <taxon>Bacillales</taxon>
        <taxon>Bacillaceae</taxon>
        <taxon>Bacillus</taxon>
        <taxon>Bacillus amyloliquefaciens group</taxon>
    </lineage>
</organism>
<dbReference type="InterPro" id="IPR010982">
    <property type="entry name" value="Lambda_DNA-bd_dom_sf"/>
</dbReference>
<dbReference type="Gene3D" id="1.10.260.40">
    <property type="entry name" value="lambda repressor-like DNA-binding domains"/>
    <property type="match status" value="1"/>
</dbReference>